<evidence type="ECO:0000256" key="7">
    <source>
        <dbReference type="ARBA" id="ARBA00022801"/>
    </source>
</evidence>
<evidence type="ECO:0000256" key="1">
    <source>
        <dbReference type="ARBA" id="ARBA00004496"/>
    </source>
</evidence>
<keyword evidence="6 11" id="KW-0255">Endonuclease</keyword>
<dbReference type="InterPro" id="IPR047139">
    <property type="entry name" value="ANKZ1/VMS1"/>
</dbReference>
<evidence type="ECO:0000256" key="5">
    <source>
        <dbReference type="ARBA" id="ARBA00022737"/>
    </source>
</evidence>
<evidence type="ECO:0000256" key="11">
    <source>
        <dbReference type="PROSITE-ProRule" id="PRU01389"/>
    </source>
</evidence>
<evidence type="ECO:0000256" key="10">
    <source>
        <dbReference type="PROSITE-ProRule" id="PRU00023"/>
    </source>
</evidence>
<keyword evidence="15" id="KW-1185">Reference proteome</keyword>
<comment type="similarity">
    <text evidence="2 11">Belongs to the ANKZF1/VMS1 family.</text>
</comment>
<dbReference type="Gene3D" id="1.25.40.20">
    <property type="entry name" value="Ankyrin repeat-containing domain"/>
    <property type="match status" value="1"/>
</dbReference>
<feature type="compositionally biased region" description="Polar residues" evidence="12">
    <location>
        <begin position="426"/>
        <end position="438"/>
    </location>
</feature>
<keyword evidence="5" id="KW-0677">Repeat</keyword>
<gene>
    <name evidence="14" type="ORF">V1264_013900</name>
</gene>
<keyword evidence="7 11" id="KW-0378">Hydrolase</keyword>
<dbReference type="Proteomes" id="UP001374579">
    <property type="component" value="Unassembled WGS sequence"/>
</dbReference>
<feature type="region of interest" description="Disordered" evidence="12">
    <location>
        <begin position="472"/>
        <end position="592"/>
    </location>
</feature>
<sequence length="759" mass="83513">MSCNFCSTVFANRTEQKAHFKSDWHRYNLKQQIKGDDAITEEQFEDMTGDVSSISGSDDTSTSSSNEDDTLVKLTLPASRHKKSHVYESSDSTDSESEENASIMAATRRHPKVFLRNGEGQLLSMYRSVLYHKKNAPNTPAELLSMAEQAKKYSHVAMVMLAGGHFSAAVFDGTTAVVHKTFHRYVVRAKRGTVQSVRDGQGSAPKSGGATLRRYNEAALALEIQELLASWSEQLKACHLIFLRTSTYSRHIFFSGKTPIFSKDDQRVRTVPFTTGRPTFNEAKRAHQLLMAVECFGDESLATDFVPVSPPRRLHPDTGHLVVSRNTARNKQKVKDKKADRDKAGEKEKTEKTTEEIASDNVGVTYEANDDSTDDNQSEGGVQLVETLTEISTDHLQEYACSVNAPKRNKKKKKKAGQKDEEGETTAEQSTDRNFSQLSEEDARLKDSLYTWCRSGDAAQLSHLLEQLAPAGTQTLPSGPETGACQTQENPSQNHALNPSNSERMDSSESMSETVPCTGGGSSVTPKESDASAQESKAKDRTSDTSVTESLPYSQGSEGGDMARTSVTKDTEQKLESCDAENSTEPCGGDTAGRKEKFEHLVLGQYGSKGLSLLHVAAFAGHGDIITMLLDAGCDPAVRDGGGKTPYITASNKDVRNAFRRFRGEHPDQYDYEAAQIPSGLTADMEAERKQREAEKKKAQKKAKQERLKDRKAEQAKEAVEQKEKERFLALSDRDKRALAAERRILTQAAPAVATPVLK</sequence>
<evidence type="ECO:0000256" key="6">
    <source>
        <dbReference type="ARBA" id="ARBA00022759"/>
    </source>
</evidence>
<evidence type="ECO:0000256" key="3">
    <source>
        <dbReference type="ARBA" id="ARBA00022490"/>
    </source>
</evidence>
<feature type="region of interest" description="Disordered" evidence="12">
    <location>
        <begin position="686"/>
        <end position="733"/>
    </location>
</feature>
<dbReference type="InterPro" id="IPR013087">
    <property type="entry name" value="Znf_C2H2_type"/>
</dbReference>
<evidence type="ECO:0000313" key="15">
    <source>
        <dbReference type="Proteomes" id="UP001374579"/>
    </source>
</evidence>
<evidence type="ECO:0000256" key="12">
    <source>
        <dbReference type="SAM" id="MobiDB-lite"/>
    </source>
</evidence>
<comment type="domain">
    <text evidence="11">The VLRF1 domain mediates binding to the 60S ribosomal subunit.</text>
</comment>
<feature type="compositionally biased region" description="Polar residues" evidence="12">
    <location>
        <begin position="484"/>
        <end position="499"/>
    </location>
</feature>
<dbReference type="Pfam" id="PF18826">
    <property type="entry name" value="bVLRF1"/>
    <property type="match status" value="1"/>
</dbReference>
<dbReference type="GO" id="GO:0005737">
    <property type="term" value="C:cytoplasm"/>
    <property type="evidence" value="ECO:0007669"/>
    <property type="project" value="UniProtKB-SubCell"/>
</dbReference>
<feature type="compositionally biased region" description="Basic and acidic residues" evidence="12">
    <location>
        <begin position="567"/>
        <end position="577"/>
    </location>
</feature>
<evidence type="ECO:0000256" key="8">
    <source>
        <dbReference type="ARBA" id="ARBA00023043"/>
    </source>
</evidence>
<comment type="caution">
    <text evidence="14">The sequence shown here is derived from an EMBL/GenBank/DDBJ whole genome shotgun (WGS) entry which is preliminary data.</text>
</comment>
<feature type="domain" description="VLRF1" evidence="13">
    <location>
        <begin position="152"/>
        <end position="293"/>
    </location>
</feature>
<feature type="region of interest" description="Disordered" evidence="12">
    <location>
        <begin position="82"/>
        <end position="102"/>
    </location>
</feature>
<dbReference type="GO" id="GO:0016787">
    <property type="term" value="F:hydrolase activity"/>
    <property type="evidence" value="ECO:0007669"/>
    <property type="project" value="UniProtKB-KW"/>
</dbReference>
<dbReference type="InterPro" id="IPR036770">
    <property type="entry name" value="Ankyrin_rpt-contain_sf"/>
</dbReference>
<feature type="region of interest" description="Disordered" evidence="12">
    <location>
        <begin position="48"/>
        <end position="70"/>
    </location>
</feature>
<feature type="active site" evidence="11">
    <location>
        <position position="195"/>
    </location>
</feature>
<evidence type="ECO:0000313" key="14">
    <source>
        <dbReference type="EMBL" id="KAK7109947.1"/>
    </source>
</evidence>
<feature type="region of interest" description="Disordered" evidence="12">
    <location>
        <begin position="307"/>
        <end position="379"/>
    </location>
</feature>
<evidence type="ECO:0000256" key="4">
    <source>
        <dbReference type="ARBA" id="ARBA00022722"/>
    </source>
</evidence>
<feature type="repeat" description="ANK" evidence="10">
    <location>
        <begin position="609"/>
        <end position="641"/>
    </location>
</feature>
<dbReference type="GO" id="GO:0036503">
    <property type="term" value="P:ERAD pathway"/>
    <property type="evidence" value="ECO:0007669"/>
    <property type="project" value="TreeGrafter"/>
</dbReference>
<dbReference type="AlphaFoldDB" id="A0AAN9BQT6"/>
<feature type="compositionally biased region" description="Polar residues" evidence="12">
    <location>
        <begin position="523"/>
        <end position="535"/>
    </location>
</feature>
<evidence type="ECO:0000256" key="2">
    <source>
        <dbReference type="ARBA" id="ARBA00009262"/>
    </source>
</evidence>
<keyword evidence="9" id="KW-0175">Coiled coil</keyword>
<dbReference type="PANTHER" id="PTHR16036:SF2">
    <property type="entry name" value="TRNA ENDONUCLEASE ANKZF1"/>
    <property type="match status" value="1"/>
</dbReference>
<keyword evidence="4 11" id="KW-0540">Nuclease</keyword>
<feature type="compositionally biased region" description="Basic residues" evidence="12">
    <location>
        <begin position="407"/>
        <end position="416"/>
    </location>
</feature>
<dbReference type="InterPro" id="IPR041175">
    <property type="entry name" value="VLRF1/Vms1"/>
</dbReference>
<dbReference type="PROSITE" id="PS52044">
    <property type="entry name" value="VLRF1"/>
    <property type="match status" value="1"/>
</dbReference>
<accession>A0AAN9BQT6</accession>
<feature type="compositionally biased region" description="Polar residues" evidence="12">
    <location>
        <begin position="544"/>
        <end position="556"/>
    </location>
</feature>
<keyword evidence="3 11" id="KW-0963">Cytoplasm</keyword>
<name>A0AAN9BQT6_9CAEN</name>
<evidence type="ECO:0000256" key="9">
    <source>
        <dbReference type="ARBA" id="ARBA00023054"/>
    </source>
</evidence>
<dbReference type="SUPFAM" id="SSF48403">
    <property type="entry name" value="Ankyrin repeat"/>
    <property type="match status" value="1"/>
</dbReference>
<dbReference type="PROSITE" id="PS00028">
    <property type="entry name" value="ZINC_FINGER_C2H2_1"/>
    <property type="match status" value="1"/>
</dbReference>
<dbReference type="PROSITE" id="PS50088">
    <property type="entry name" value="ANK_REPEAT"/>
    <property type="match status" value="1"/>
</dbReference>
<protein>
    <recommendedName>
        <fullName evidence="13">VLRF1 domain-containing protein</fullName>
    </recommendedName>
</protein>
<feature type="compositionally biased region" description="Low complexity" evidence="12">
    <location>
        <begin position="49"/>
        <end position="65"/>
    </location>
</feature>
<dbReference type="InterPro" id="IPR002110">
    <property type="entry name" value="Ankyrin_rpt"/>
</dbReference>
<dbReference type="GO" id="GO:0004519">
    <property type="term" value="F:endonuclease activity"/>
    <property type="evidence" value="ECO:0007669"/>
    <property type="project" value="UniProtKB-KW"/>
</dbReference>
<organism evidence="14 15">
    <name type="scientific">Littorina saxatilis</name>
    <dbReference type="NCBI Taxonomy" id="31220"/>
    <lineage>
        <taxon>Eukaryota</taxon>
        <taxon>Metazoa</taxon>
        <taxon>Spiralia</taxon>
        <taxon>Lophotrochozoa</taxon>
        <taxon>Mollusca</taxon>
        <taxon>Gastropoda</taxon>
        <taxon>Caenogastropoda</taxon>
        <taxon>Littorinimorpha</taxon>
        <taxon>Littorinoidea</taxon>
        <taxon>Littorinidae</taxon>
        <taxon>Littorina</taxon>
    </lineage>
</organism>
<dbReference type="EMBL" id="JBAMIC010000003">
    <property type="protein sequence ID" value="KAK7109947.1"/>
    <property type="molecule type" value="Genomic_DNA"/>
</dbReference>
<dbReference type="PANTHER" id="PTHR16036">
    <property type="entry name" value="ANKYRIN REPEAT AND ZINC FINGER DOMAIN-CONTAINING PROTEIN 1"/>
    <property type="match status" value="1"/>
</dbReference>
<feature type="compositionally biased region" description="Basic and acidic residues" evidence="12">
    <location>
        <begin position="337"/>
        <end position="355"/>
    </location>
</feature>
<feature type="compositionally biased region" description="Acidic residues" evidence="12">
    <location>
        <begin position="368"/>
        <end position="377"/>
    </location>
</feature>
<feature type="region of interest" description="Disordered" evidence="12">
    <location>
        <begin position="403"/>
        <end position="440"/>
    </location>
</feature>
<proteinExistence type="inferred from homology"/>
<reference evidence="14 15" key="1">
    <citation type="submission" date="2024-02" db="EMBL/GenBank/DDBJ databases">
        <title>Chromosome-scale genome assembly of the rough periwinkle Littorina saxatilis.</title>
        <authorList>
            <person name="De Jode A."/>
            <person name="Faria R."/>
            <person name="Formenti G."/>
            <person name="Sims Y."/>
            <person name="Smith T.P."/>
            <person name="Tracey A."/>
            <person name="Wood J.M.D."/>
            <person name="Zagrodzka Z.B."/>
            <person name="Johannesson K."/>
            <person name="Butlin R.K."/>
            <person name="Leder E.H."/>
        </authorList>
    </citation>
    <scope>NUCLEOTIDE SEQUENCE [LARGE SCALE GENOMIC DNA]</scope>
    <source>
        <strain evidence="14">Snail1</strain>
        <tissue evidence="14">Muscle</tissue>
    </source>
</reference>
<dbReference type="PROSITE" id="PS50297">
    <property type="entry name" value="ANK_REP_REGION"/>
    <property type="match status" value="1"/>
</dbReference>
<keyword evidence="8 10" id="KW-0040">ANK repeat</keyword>
<dbReference type="Pfam" id="PF00023">
    <property type="entry name" value="Ank"/>
    <property type="match status" value="1"/>
</dbReference>
<evidence type="ECO:0000259" key="13">
    <source>
        <dbReference type="PROSITE" id="PS52044"/>
    </source>
</evidence>
<comment type="subcellular location">
    <subcellularLocation>
        <location evidence="1">Cytoplasm</location>
    </subcellularLocation>
</comment>